<dbReference type="GO" id="GO:0006412">
    <property type="term" value="P:translation"/>
    <property type="evidence" value="ECO:0007669"/>
    <property type="project" value="InterPro"/>
</dbReference>
<dbReference type="InterPro" id="IPR036235">
    <property type="entry name" value="Ribosomal_bL12_oligo_N_sf"/>
</dbReference>
<keyword evidence="3" id="KW-0687">Ribonucleoprotein</keyword>
<evidence type="ECO:0000256" key="3">
    <source>
        <dbReference type="ARBA" id="ARBA00023274"/>
    </source>
</evidence>
<evidence type="ECO:0000313" key="5">
    <source>
        <dbReference type="EnsemblMetazoa" id="CLYHEMP000253.1"/>
    </source>
</evidence>
<keyword evidence="6" id="KW-1185">Reference proteome</keyword>
<dbReference type="PANTHER" id="PTHR45987">
    <property type="entry name" value="39S RIBOSOMAL PROTEIN L12"/>
    <property type="match status" value="1"/>
</dbReference>
<dbReference type="Proteomes" id="UP000594262">
    <property type="component" value="Unplaced"/>
</dbReference>
<evidence type="ECO:0000256" key="2">
    <source>
        <dbReference type="ARBA" id="ARBA00022980"/>
    </source>
</evidence>
<dbReference type="Pfam" id="PF16320">
    <property type="entry name" value="Ribosomal_L12_N"/>
    <property type="match status" value="1"/>
</dbReference>
<dbReference type="GO" id="GO:0003729">
    <property type="term" value="F:mRNA binding"/>
    <property type="evidence" value="ECO:0007669"/>
    <property type="project" value="TreeGrafter"/>
</dbReference>
<name>A0A7M5UI89_9CNID</name>
<dbReference type="SUPFAM" id="SSF48300">
    <property type="entry name" value="Ribosomal protein L7/12, oligomerisation (N-terminal) domain"/>
    <property type="match status" value="1"/>
</dbReference>
<dbReference type="CDD" id="cd00387">
    <property type="entry name" value="Ribosomal_L7_L12"/>
    <property type="match status" value="1"/>
</dbReference>
<reference evidence="5" key="1">
    <citation type="submission" date="2021-01" db="UniProtKB">
        <authorList>
            <consortium name="EnsemblMetazoa"/>
        </authorList>
    </citation>
    <scope>IDENTIFICATION</scope>
</reference>
<dbReference type="Gene3D" id="1.20.5.710">
    <property type="entry name" value="Single helix bin"/>
    <property type="match status" value="1"/>
</dbReference>
<dbReference type="GO" id="GO:0005762">
    <property type="term" value="C:mitochondrial large ribosomal subunit"/>
    <property type="evidence" value="ECO:0007669"/>
    <property type="project" value="TreeGrafter"/>
</dbReference>
<dbReference type="EnsemblMetazoa" id="CLYHEMT000253.1">
    <property type="protein sequence ID" value="CLYHEMP000253.1"/>
    <property type="gene ID" value="CLYHEMG000253"/>
</dbReference>
<evidence type="ECO:0000313" key="6">
    <source>
        <dbReference type="Proteomes" id="UP000594262"/>
    </source>
</evidence>
<dbReference type="PANTHER" id="PTHR45987:SF4">
    <property type="entry name" value="LARGE RIBOSOMAL SUBUNIT PROTEIN BL12M"/>
    <property type="match status" value="1"/>
</dbReference>
<accession>A0A7M5UI89</accession>
<dbReference type="OrthoDB" id="250175at2759"/>
<dbReference type="InterPro" id="IPR000206">
    <property type="entry name" value="Ribosomal_bL12"/>
</dbReference>
<dbReference type="InterPro" id="IPR008932">
    <property type="entry name" value="Ribosomal_bL12_oligo"/>
</dbReference>
<proteinExistence type="inferred from homology"/>
<protein>
    <recommendedName>
        <fullName evidence="4">Large ribosomal subunit protein bL12 oligomerization domain-containing protein</fullName>
    </recommendedName>
</protein>
<evidence type="ECO:0000259" key="4">
    <source>
        <dbReference type="Pfam" id="PF16320"/>
    </source>
</evidence>
<feature type="domain" description="Large ribosomal subunit protein bL12 oligomerization" evidence="4">
    <location>
        <begin position="56"/>
        <end position="98"/>
    </location>
</feature>
<sequence length="144" mass="15821">MAARLVHFTRTCAQLSRCSVCRMLNKTRPAASSHFYSTEPLEAPASGNLTFPKHVEDIVDSIEKLNLLEVSSLNKLLKERLGISDIPMMASAGPAAAAPVEEEEQAPVEAQTEFGVKLIKFDDSKKVKLIKEIKTILTDVNLVQ</sequence>
<evidence type="ECO:0000256" key="1">
    <source>
        <dbReference type="ARBA" id="ARBA00007197"/>
    </source>
</evidence>
<organism evidence="5 6">
    <name type="scientific">Clytia hemisphaerica</name>
    <dbReference type="NCBI Taxonomy" id="252671"/>
    <lineage>
        <taxon>Eukaryota</taxon>
        <taxon>Metazoa</taxon>
        <taxon>Cnidaria</taxon>
        <taxon>Hydrozoa</taxon>
        <taxon>Hydroidolina</taxon>
        <taxon>Leptothecata</taxon>
        <taxon>Obeliida</taxon>
        <taxon>Clytiidae</taxon>
        <taxon>Clytia</taxon>
    </lineage>
</organism>
<keyword evidence="2" id="KW-0689">Ribosomal protein</keyword>
<comment type="similarity">
    <text evidence="1">Belongs to the bacterial ribosomal protein bL12 family.</text>
</comment>
<dbReference type="AlphaFoldDB" id="A0A7M5UI89"/>
<dbReference type="GO" id="GO:0003735">
    <property type="term" value="F:structural constituent of ribosome"/>
    <property type="evidence" value="ECO:0007669"/>
    <property type="project" value="InterPro"/>
</dbReference>